<dbReference type="WBParaSite" id="HNAJ_0000387501-mRNA-1">
    <property type="protein sequence ID" value="HNAJ_0000387501-mRNA-1"/>
    <property type="gene ID" value="HNAJ_0000387501"/>
</dbReference>
<dbReference type="STRING" id="102285.A0A0R3T9Y6"/>
<evidence type="ECO:0000256" key="6">
    <source>
        <dbReference type="ARBA" id="ARBA00025718"/>
    </source>
</evidence>
<keyword evidence="3" id="KW-0812">Transmembrane</keyword>
<accession>A0A0R3T9Y6</accession>
<dbReference type="GO" id="GO:0005886">
    <property type="term" value="C:plasma membrane"/>
    <property type="evidence" value="ECO:0007669"/>
    <property type="project" value="UniProtKB-SubCell"/>
</dbReference>
<dbReference type="Proteomes" id="UP000278807">
    <property type="component" value="Unassembled WGS sequence"/>
</dbReference>
<evidence type="ECO:0000256" key="3">
    <source>
        <dbReference type="ARBA" id="ARBA00022692"/>
    </source>
</evidence>
<reference evidence="7 8" key="2">
    <citation type="submission" date="2018-11" db="EMBL/GenBank/DDBJ databases">
        <authorList>
            <consortium name="Pathogen Informatics"/>
        </authorList>
    </citation>
    <scope>NUCLEOTIDE SEQUENCE [LARGE SCALE GENOMIC DNA]</scope>
</reference>
<comment type="similarity">
    <text evidence="6">Belongs to the Vang family.</text>
</comment>
<evidence type="ECO:0000256" key="1">
    <source>
        <dbReference type="ARBA" id="ARBA00004651"/>
    </source>
</evidence>
<protein>
    <submittedName>
        <fullName evidence="9">Pentatricopeptide repeat-containing protein</fullName>
    </submittedName>
</protein>
<gene>
    <name evidence="7" type="ORF">HNAJ_LOCUS3872</name>
</gene>
<evidence type="ECO:0000313" key="7">
    <source>
        <dbReference type="EMBL" id="VDN99731.1"/>
    </source>
</evidence>
<keyword evidence="5" id="KW-0472">Membrane</keyword>
<dbReference type="AlphaFoldDB" id="A0A0R3T9Y6"/>
<dbReference type="OrthoDB" id="8887313at2759"/>
<dbReference type="EMBL" id="UZAE01002428">
    <property type="protein sequence ID" value="VDN99731.1"/>
    <property type="molecule type" value="Genomic_DNA"/>
</dbReference>
<dbReference type="PANTHER" id="PTHR20886">
    <property type="entry name" value="VANG-LIKE PROTEIN"/>
    <property type="match status" value="1"/>
</dbReference>
<evidence type="ECO:0000256" key="4">
    <source>
        <dbReference type="ARBA" id="ARBA00022989"/>
    </source>
</evidence>
<proteinExistence type="inferred from homology"/>
<organism evidence="9">
    <name type="scientific">Rodentolepis nana</name>
    <name type="common">Dwarf tapeworm</name>
    <name type="synonym">Hymenolepis nana</name>
    <dbReference type="NCBI Taxonomy" id="102285"/>
    <lineage>
        <taxon>Eukaryota</taxon>
        <taxon>Metazoa</taxon>
        <taxon>Spiralia</taxon>
        <taxon>Lophotrochozoa</taxon>
        <taxon>Platyhelminthes</taxon>
        <taxon>Cestoda</taxon>
        <taxon>Eucestoda</taxon>
        <taxon>Cyclophyllidea</taxon>
        <taxon>Hymenolepididae</taxon>
        <taxon>Rodentolepis</taxon>
    </lineage>
</organism>
<name>A0A0R3T9Y6_RODNA</name>
<keyword evidence="8" id="KW-1185">Reference proteome</keyword>
<reference evidence="9" key="1">
    <citation type="submission" date="2017-02" db="UniProtKB">
        <authorList>
            <consortium name="WormBaseParasite"/>
        </authorList>
    </citation>
    <scope>IDENTIFICATION</scope>
</reference>
<dbReference type="InterPro" id="IPR009539">
    <property type="entry name" value="VANGL"/>
</dbReference>
<evidence type="ECO:0000313" key="8">
    <source>
        <dbReference type="Proteomes" id="UP000278807"/>
    </source>
</evidence>
<evidence type="ECO:0000256" key="2">
    <source>
        <dbReference type="ARBA" id="ARBA00022475"/>
    </source>
</evidence>
<keyword evidence="4" id="KW-1133">Transmembrane helix</keyword>
<keyword evidence="2" id="KW-1003">Cell membrane</keyword>
<evidence type="ECO:0000313" key="9">
    <source>
        <dbReference type="WBParaSite" id="HNAJ_0000387501-mRNA-1"/>
    </source>
</evidence>
<sequence length="218" mass="24069">MITSWDKSSGVDSQMLVWRESRACFKRARVLPRPLACAGSYLIGVFSPRQAAQFLFPKLTVPLQKYLRFTRLQHLHPPDAILSRLALCLAHSASPEAFLSVYRCEEPSTTIYASFIAPRRAPGVQNAPSVGCCGLKSTNSVQLAQSWRLHILDAEDSSHSLGGSQTSPNMLLLKPGTRFRLSRAGVTLFCHIQFEPLLSLKRVKRVLKIGSGGHIVTV</sequence>
<evidence type="ECO:0000256" key="5">
    <source>
        <dbReference type="ARBA" id="ARBA00023136"/>
    </source>
</evidence>
<comment type="subcellular location">
    <subcellularLocation>
        <location evidence="1">Cell membrane</location>
        <topology evidence="1">Multi-pass membrane protein</topology>
    </subcellularLocation>
</comment>
<dbReference type="Pfam" id="PF06638">
    <property type="entry name" value="Strabismus"/>
    <property type="match status" value="1"/>
</dbReference>